<keyword evidence="2" id="KW-1185">Reference proteome</keyword>
<evidence type="ECO:0000313" key="2">
    <source>
        <dbReference type="Proteomes" id="UP000789860"/>
    </source>
</evidence>
<comment type="caution">
    <text evidence="1">The sequence shown here is derived from an EMBL/GenBank/DDBJ whole genome shotgun (WGS) entry which is preliminary data.</text>
</comment>
<dbReference type="Proteomes" id="UP000789860">
    <property type="component" value="Unassembled WGS sequence"/>
</dbReference>
<protein>
    <submittedName>
        <fullName evidence="1">8362_t:CDS:1</fullName>
    </submittedName>
</protein>
<sequence>MSQRTSVSNISRSSSLQVKVDNPPTYEEAVAETLDSRRRGSQNTISYSEIEEGKNQN</sequence>
<proteinExistence type="predicted"/>
<evidence type="ECO:0000313" key="1">
    <source>
        <dbReference type="EMBL" id="CAG8443329.1"/>
    </source>
</evidence>
<accession>A0ACA9JYU0</accession>
<organism evidence="1 2">
    <name type="scientific">Scutellospora calospora</name>
    <dbReference type="NCBI Taxonomy" id="85575"/>
    <lineage>
        <taxon>Eukaryota</taxon>
        <taxon>Fungi</taxon>
        <taxon>Fungi incertae sedis</taxon>
        <taxon>Mucoromycota</taxon>
        <taxon>Glomeromycotina</taxon>
        <taxon>Glomeromycetes</taxon>
        <taxon>Diversisporales</taxon>
        <taxon>Gigasporaceae</taxon>
        <taxon>Scutellospora</taxon>
    </lineage>
</organism>
<dbReference type="EMBL" id="CAJVPM010000395">
    <property type="protein sequence ID" value="CAG8443329.1"/>
    <property type="molecule type" value="Genomic_DNA"/>
</dbReference>
<name>A0ACA9JYU0_9GLOM</name>
<gene>
    <name evidence="1" type="ORF">SCALOS_LOCUS770</name>
</gene>
<reference evidence="1" key="1">
    <citation type="submission" date="2021-06" db="EMBL/GenBank/DDBJ databases">
        <authorList>
            <person name="Kallberg Y."/>
            <person name="Tangrot J."/>
            <person name="Rosling A."/>
        </authorList>
    </citation>
    <scope>NUCLEOTIDE SEQUENCE</scope>
    <source>
        <strain evidence="1">AU212A</strain>
    </source>
</reference>